<evidence type="ECO:0000313" key="2">
    <source>
        <dbReference type="EMBL" id="RGW68138.1"/>
    </source>
</evidence>
<dbReference type="InterPro" id="IPR018631">
    <property type="entry name" value="AAA-ATPase-like_dom"/>
</dbReference>
<dbReference type="Proteomes" id="UP000286077">
    <property type="component" value="Unassembled WGS sequence"/>
</dbReference>
<protein>
    <recommendedName>
        <fullName evidence="1">AAA-ATPase-like domain-containing protein</fullName>
    </recommendedName>
</protein>
<evidence type="ECO:0000259" key="1">
    <source>
        <dbReference type="Pfam" id="PF09820"/>
    </source>
</evidence>
<dbReference type="Pfam" id="PF09820">
    <property type="entry name" value="AAA-ATPase_like"/>
    <property type="match status" value="1"/>
</dbReference>
<name>A0AA92U5L9_9BACT</name>
<reference evidence="2 3" key="1">
    <citation type="submission" date="2018-08" db="EMBL/GenBank/DDBJ databases">
        <title>A genome reference for cultivated species of the human gut microbiota.</title>
        <authorList>
            <person name="Zou Y."/>
            <person name="Xue W."/>
            <person name="Luo G."/>
        </authorList>
    </citation>
    <scope>NUCLEOTIDE SEQUENCE [LARGE SCALE GENOMIC DNA]</scope>
    <source>
        <strain evidence="2 3">AF11-14</strain>
    </source>
</reference>
<proteinExistence type="predicted"/>
<gene>
    <name evidence="2" type="ORF">DWV60_07320</name>
</gene>
<dbReference type="RefSeq" id="WP_118139898.1">
    <property type="nucleotide sequence ID" value="NZ_QSAQ01000016.1"/>
</dbReference>
<comment type="caution">
    <text evidence="2">The sequence shown here is derived from an EMBL/GenBank/DDBJ whole genome shotgun (WGS) entry which is preliminary data.</text>
</comment>
<accession>A0AA92U5L9</accession>
<evidence type="ECO:0000313" key="3">
    <source>
        <dbReference type="Proteomes" id="UP000286077"/>
    </source>
</evidence>
<dbReference type="EMBL" id="QSAQ01000016">
    <property type="protein sequence ID" value="RGW68138.1"/>
    <property type="molecule type" value="Genomic_DNA"/>
</dbReference>
<dbReference type="AlphaFoldDB" id="A0AA92U5L9"/>
<sequence>MATKLYPIGMQTFSEIREEDFLYVDKTIVLDWAK</sequence>
<feature type="domain" description="AAA-ATPase-like" evidence="1">
    <location>
        <begin position="7"/>
        <end position="27"/>
    </location>
</feature>
<organism evidence="2 3">
    <name type="scientific">Segatella copri</name>
    <dbReference type="NCBI Taxonomy" id="165179"/>
    <lineage>
        <taxon>Bacteria</taxon>
        <taxon>Pseudomonadati</taxon>
        <taxon>Bacteroidota</taxon>
        <taxon>Bacteroidia</taxon>
        <taxon>Bacteroidales</taxon>
        <taxon>Prevotellaceae</taxon>
        <taxon>Segatella</taxon>
    </lineage>
</organism>